<dbReference type="OrthoDB" id="623300at2"/>
<dbReference type="AlphaFoldDB" id="A0A191WD46"/>
<dbReference type="InterPro" id="IPR014710">
    <property type="entry name" value="RmlC-like_jellyroll"/>
</dbReference>
<reference evidence="3 4" key="1">
    <citation type="journal article" date="2016" name="Int. J. Syst. Evol. Microbiol.">
        <title>Agromyces aureus sp. nov., isolated from the rhizosphere of Salix caprea L. grown in a heavy-metal-contaminated soil.</title>
        <authorList>
            <person name="Corretto E."/>
            <person name="Antonielli L."/>
            <person name="Sessitsch A."/>
            <person name="Compant S."/>
            <person name="Gorfer M."/>
            <person name="Kuffner M."/>
            <person name="Brader G."/>
        </authorList>
    </citation>
    <scope>NUCLEOTIDE SEQUENCE [LARGE SCALE GENOMIC DNA]</scope>
    <source>
        <strain evidence="3 4">AR33</strain>
    </source>
</reference>
<dbReference type="Proteomes" id="UP000078437">
    <property type="component" value="Chromosome"/>
</dbReference>
<evidence type="ECO:0000313" key="4">
    <source>
        <dbReference type="Proteomes" id="UP000078437"/>
    </source>
</evidence>
<feature type="region of interest" description="Disordered" evidence="1">
    <location>
        <begin position="245"/>
        <end position="266"/>
    </location>
</feature>
<dbReference type="InterPro" id="IPR011051">
    <property type="entry name" value="RmlC_Cupin_sf"/>
</dbReference>
<dbReference type="Pfam" id="PF07883">
    <property type="entry name" value="Cupin_2"/>
    <property type="match status" value="1"/>
</dbReference>
<dbReference type="SUPFAM" id="SSF51182">
    <property type="entry name" value="RmlC-like cupins"/>
    <property type="match status" value="1"/>
</dbReference>
<organism evidence="3 4">
    <name type="scientific">Agromyces aureus</name>
    <dbReference type="NCBI Taxonomy" id="453304"/>
    <lineage>
        <taxon>Bacteria</taxon>
        <taxon>Bacillati</taxon>
        <taxon>Actinomycetota</taxon>
        <taxon>Actinomycetes</taxon>
        <taxon>Micrococcales</taxon>
        <taxon>Microbacteriaceae</taxon>
        <taxon>Agromyces</taxon>
    </lineage>
</organism>
<feature type="compositionally biased region" description="Basic and acidic residues" evidence="1">
    <location>
        <begin position="247"/>
        <end position="266"/>
    </location>
</feature>
<evidence type="ECO:0000256" key="1">
    <source>
        <dbReference type="SAM" id="MobiDB-lite"/>
    </source>
</evidence>
<keyword evidence="4" id="KW-1185">Reference proteome</keyword>
<gene>
    <name evidence="3" type="ORF">ATC03_05010</name>
</gene>
<dbReference type="STRING" id="453304.ATC03_05010"/>
<name>A0A191WD46_9MICO</name>
<reference evidence="4" key="2">
    <citation type="submission" date="2016-01" db="EMBL/GenBank/DDBJ databases">
        <title>Complete genome sequence of Agromyces aureus AR33T and comparison with related organisms.</title>
        <authorList>
            <person name="Corretto E."/>
            <person name="Antonielli L."/>
            <person name="Sessitsch A."/>
            <person name="Brader G."/>
        </authorList>
    </citation>
    <scope>NUCLEOTIDE SEQUENCE [LARGE SCALE GENOMIC DNA]</scope>
    <source>
        <strain evidence="4">AR33</strain>
    </source>
</reference>
<dbReference type="KEGG" id="agy:ATC03_05010"/>
<feature type="domain" description="Cupin type-2" evidence="2">
    <location>
        <begin position="29"/>
        <end position="92"/>
    </location>
</feature>
<evidence type="ECO:0000259" key="2">
    <source>
        <dbReference type="Pfam" id="PF07883"/>
    </source>
</evidence>
<sequence>MSRQPRFPGATSISRLEAYSDAAPDGLAGGTPHLHTVSSEAYLVVAGAGTLQTVDASGFAEHSLEPGALVWFEPGVIHRAVNHGGLDVRVIMANAGLPEAGDAVMTFPDDVLADAEAYRAAATLPGADGPADERRAAAATRRDLAVRGFLDLFDDGVLDDAHLNQDRLARLHAHAVALVAARAPDWRTLWQHGAQAEANATGARLDALEAGRDPGLAAARVSTARPEPASLGMCGVLDRYDLAGPDHAGRDRLDPARDPRHSEGPR</sequence>
<protein>
    <recommendedName>
        <fullName evidence="2">Cupin type-2 domain-containing protein</fullName>
    </recommendedName>
</protein>
<dbReference type="Gene3D" id="2.60.120.10">
    <property type="entry name" value="Jelly Rolls"/>
    <property type="match status" value="1"/>
</dbReference>
<proteinExistence type="predicted"/>
<dbReference type="EMBL" id="CP013979">
    <property type="protein sequence ID" value="ANJ26181.1"/>
    <property type="molecule type" value="Genomic_DNA"/>
</dbReference>
<accession>A0A191WD46</accession>
<dbReference type="InterPro" id="IPR013096">
    <property type="entry name" value="Cupin_2"/>
</dbReference>
<dbReference type="RefSeq" id="WP_067873897.1">
    <property type="nucleotide sequence ID" value="NZ_CP013979.1"/>
</dbReference>
<evidence type="ECO:0000313" key="3">
    <source>
        <dbReference type="EMBL" id="ANJ26181.1"/>
    </source>
</evidence>
<dbReference type="CDD" id="cd02208">
    <property type="entry name" value="cupin_RmlC-like"/>
    <property type="match status" value="1"/>
</dbReference>